<feature type="transmembrane region" description="Helical" evidence="1">
    <location>
        <begin position="252"/>
        <end position="269"/>
    </location>
</feature>
<dbReference type="PANTHER" id="PTHR30238">
    <property type="entry name" value="MEMBRANE BOUND PREDICTED REDOX MODULATOR"/>
    <property type="match status" value="1"/>
</dbReference>
<feature type="transmembrane region" description="Helical" evidence="1">
    <location>
        <begin position="121"/>
        <end position="139"/>
    </location>
</feature>
<feature type="transmembrane region" description="Helical" evidence="1">
    <location>
        <begin position="191"/>
        <end position="208"/>
    </location>
</feature>
<dbReference type="Pfam" id="PF04332">
    <property type="entry name" value="DUF475"/>
    <property type="match status" value="1"/>
</dbReference>
<dbReference type="PANTHER" id="PTHR30238:SF4">
    <property type="entry name" value="SLL1022 PROTEIN"/>
    <property type="match status" value="1"/>
</dbReference>
<evidence type="ECO:0000256" key="1">
    <source>
        <dbReference type="SAM" id="Phobius"/>
    </source>
</evidence>
<feature type="transmembrane region" description="Helical" evidence="1">
    <location>
        <begin position="314"/>
        <end position="331"/>
    </location>
</feature>
<proteinExistence type="predicted"/>
<dbReference type="RefSeq" id="WP_390331677.1">
    <property type="nucleotide sequence ID" value="NZ_JBHRTP010000038.1"/>
</dbReference>
<name>A0ABV7F1A3_9BURK</name>
<protein>
    <submittedName>
        <fullName evidence="2">DUF475 domain-containing protein</fullName>
    </submittedName>
</protein>
<organism evidence="2 3">
    <name type="scientific">Undibacterium arcticum</name>
    <dbReference type="NCBI Taxonomy" id="1762892"/>
    <lineage>
        <taxon>Bacteria</taxon>
        <taxon>Pseudomonadati</taxon>
        <taxon>Pseudomonadota</taxon>
        <taxon>Betaproteobacteria</taxon>
        <taxon>Burkholderiales</taxon>
        <taxon>Oxalobacteraceae</taxon>
        <taxon>Undibacterium</taxon>
    </lineage>
</organism>
<feature type="transmembrane region" description="Helical" evidence="1">
    <location>
        <begin position="67"/>
        <end position="88"/>
    </location>
</feature>
<gene>
    <name evidence="2" type="ORF">ACFOFO_12635</name>
</gene>
<dbReference type="Proteomes" id="UP001595530">
    <property type="component" value="Unassembled WGS sequence"/>
</dbReference>
<feature type="transmembrane region" description="Helical" evidence="1">
    <location>
        <begin position="7"/>
        <end position="25"/>
    </location>
</feature>
<keyword evidence="1" id="KW-0472">Membrane</keyword>
<sequence length="342" mass="36505">MKSLLSYFGGSLIFCAIAVIAAYFIGGPQAAVTVIFLTVLETSLSFDNAIVNAGILNGWNEVWRRRFLLWGILIAVFGMRLAFPLLIVGVSGDVGPIRAIDLALHYPAEYSRILASAHHQIAAFGGTFLMMVFFSFFVARHKTEHWLQFIEKPLTRLGKMEAIEAALTLMALVAAASLLDPALRNGFIEAGVWGVITFILAKGVAALLGGDESGIAQHVVKQGIGGFLYLELIDASFSFDGVIGAFAMTNNLFIIALGLGAGAMFVRSFTLQLVDHGTLTRFRYLEHGAFWAIGALAVLMLIGVGIHISEAVTGLLGAALITASLGSSILANRKKSGVSEKV</sequence>
<dbReference type="EMBL" id="JBHRTP010000038">
    <property type="protein sequence ID" value="MFC3108798.1"/>
    <property type="molecule type" value="Genomic_DNA"/>
</dbReference>
<feature type="transmembrane region" description="Helical" evidence="1">
    <location>
        <begin position="31"/>
        <end position="55"/>
    </location>
</feature>
<keyword evidence="3" id="KW-1185">Reference proteome</keyword>
<evidence type="ECO:0000313" key="2">
    <source>
        <dbReference type="EMBL" id="MFC3108798.1"/>
    </source>
</evidence>
<keyword evidence="1" id="KW-1133">Transmembrane helix</keyword>
<keyword evidence="1" id="KW-0812">Transmembrane</keyword>
<dbReference type="InterPro" id="IPR007427">
    <property type="entry name" value="DUF475"/>
</dbReference>
<feature type="transmembrane region" description="Helical" evidence="1">
    <location>
        <begin position="289"/>
        <end position="308"/>
    </location>
</feature>
<evidence type="ECO:0000313" key="3">
    <source>
        <dbReference type="Proteomes" id="UP001595530"/>
    </source>
</evidence>
<accession>A0ABV7F1A3</accession>
<comment type="caution">
    <text evidence="2">The sequence shown here is derived from an EMBL/GenBank/DDBJ whole genome shotgun (WGS) entry which is preliminary data.</text>
</comment>
<reference evidence="3" key="1">
    <citation type="journal article" date="2019" name="Int. J. Syst. Evol. Microbiol.">
        <title>The Global Catalogue of Microorganisms (GCM) 10K type strain sequencing project: providing services to taxonomists for standard genome sequencing and annotation.</title>
        <authorList>
            <consortium name="The Broad Institute Genomics Platform"/>
            <consortium name="The Broad Institute Genome Sequencing Center for Infectious Disease"/>
            <person name="Wu L."/>
            <person name="Ma J."/>
        </authorList>
    </citation>
    <scope>NUCLEOTIDE SEQUENCE [LARGE SCALE GENOMIC DNA]</scope>
    <source>
        <strain evidence="3">KCTC 42986</strain>
    </source>
</reference>
<dbReference type="NCBIfam" id="NF010613">
    <property type="entry name" value="PRK14013.1-3"/>
    <property type="match status" value="1"/>
</dbReference>